<feature type="transmembrane region" description="Helical" evidence="9">
    <location>
        <begin position="20"/>
        <end position="39"/>
    </location>
</feature>
<comment type="catalytic activity">
    <reaction evidence="1">
        <text>ATP + protein L-histidine = ADP + protein N-phospho-L-histidine.</text>
        <dbReference type="EC" id="2.7.13.3"/>
    </reaction>
</comment>
<gene>
    <name evidence="12" type="ORF">ACFFQA_01365</name>
</gene>
<evidence type="ECO:0000256" key="1">
    <source>
        <dbReference type="ARBA" id="ARBA00000085"/>
    </source>
</evidence>
<keyword evidence="9" id="KW-0472">Membrane</keyword>
<dbReference type="InterPro" id="IPR003594">
    <property type="entry name" value="HATPase_dom"/>
</dbReference>
<evidence type="ECO:0000259" key="10">
    <source>
        <dbReference type="Pfam" id="PF02518"/>
    </source>
</evidence>
<evidence type="ECO:0000256" key="7">
    <source>
        <dbReference type="ARBA" id="ARBA00022840"/>
    </source>
</evidence>
<dbReference type="InterPro" id="IPR036890">
    <property type="entry name" value="HATPase_C_sf"/>
</dbReference>
<accession>A0ABV5ZNU6</accession>
<keyword evidence="9" id="KW-1133">Transmembrane helix</keyword>
<evidence type="ECO:0000256" key="9">
    <source>
        <dbReference type="SAM" id="Phobius"/>
    </source>
</evidence>
<dbReference type="PANTHER" id="PTHR24421:SF10">
    <property type="entry name" value="NITRATE_NITRITE SENSOR PROTEIN NARQ"/>
    <property type="match status" value="1"/>
</dbReference>
<protein>
    <recommendedName>
        <fullName evidence="2">histidine kinase</fullName>
        <ecNumber evidence="2">2.7.13.3</ecNumber>
    </recommendedName>
</protein>
<feature type="transmembrane region" description="Helical" evidence="9">
    <location>
        <begin position="137"/>
        <end position="156"/>
    </location>
</feature>
<comment type="caution">
    <text evidence="12">The sequence shown here is derived from an EMBL/GenBank/DDBJ whole genome shotgun (WGS) entry which is preliminary data.</text>
</comment>
<evidence type="ECO:0000313" key="12">
    <source>
        <dbReference type="EMBL" id="MFB9902577.1"/>
    </source>
</evidence>
<dbReference type="Pfam" id="PF02518">
    <property type="entry name" value="HATPase_c"/>
    <property type="match status" value="1"/>
</dbReference>
<sequence>MAESRSGSAWPLRGRAADIAVTAGVALCVVGGKVLGIILSKDVVSAGFLGWVMIVIACTAVWFRRRHPVAVVLVTFLTCAVYYPFTEPGSPILLTFVVALYTAAAEGHLAVAVIVAVVTVIAVGYGELRTSVRHVDDIALFMMVGWLVAVIAVGGVKRNRQAFLEATEQRAVEAERGKEEEARRRAGEERLRIARELHDALGHNLSMIHVQASAALHGGDPAQSREALKVIKQASKEALRELRTTLGVLRQVDEQAPTAPVPSLARLRDLVERAEASGGLEVRTEVVGAERPVPQQVDLAAYRIVQEALTNVTRHAKASTATVRVHYDDDVVRVEIEDDGTGGPVTPGNGIHGMEERVRLLGGEFGARQGTDGGFLVTATLPVTDTVLGEST</sequence>
<dbReference type="InterPro" id="IPR011712">
    <property type="entry name" value="Sig_transdc_His_kin_sub3_dim/P"/>
</dbReference>
<keyword evidence="4" id="KW-0808">Transferase</keyword>
<evidence type="ECO:0000256" key="4">
    <source>
        <dbReference type="ARBA" id="ARBA00022679"/>
    </source>
</evidence>
<keyword evidence="7" id="KW-0067">ATP-binding</keyword>
<evidence type="ECO:0000256" key="2">
    <source>
        <dbReference type="ARBA" id="ARBA00012438"/>
    </source>
</evidence>
<dbReference type="InterPro" id="IPR050482">
    <property type="entry name" value="Sensor_HK_TwoCompSys"/>
</dbReference>
<keyword evidence="13" id="KW-1185">Reference proteome</keyword>
<feature type="transmembrane region" description="Helical" evidence="9">
    <location>
        <begin position="45"/>
        <end position="63"/>
    </location>
</feature>
<feature type="domain" description="Signal transduction histidine kinase subgroup 3 dimerisation and phosphoacceptor" evidence="11">
    <location>
        <begin position="189"/>
        <end position="253"/>
    </location>
</feature>
<feature type="domain" description="Histidine kinase/HSP90-like ATPase" evidence="10">
    <location>
        <begin position="300"/>
        <end position="384"/>
    </location>
</feature>
<keyword evidence="5" id="KW-0547">Nucleotide-binding</keyword>
<evidence type="ECO:0000259" key="11">
    <source>
        <dbReference type="Pfam" id="PF07730"/>
    </source>
</evidence>
<evidence type="ECO:0000313" key="13">
    <source>
        <dbReference type="Proteomes" id="UP001589693"/>
    </source>
</evidence>
<keyword evidence="3" id="KW-0597">Phosphoprotein</keyword>
<evidence type="ECO:0000256" key="8">
    <source>
        <dbReference type="ARBA" id="ARBA00023012"/>
    </source>
</evidence>
<feature type="transmembrane region" description="Helical" evidence="9">
    <location>
        <begin position="92"/>
        <end position="125"/>
    </location>
</feature>
<keyword evidence="8" id="KW-0902">Two-component regulatory system</keyword>
<evidence type="ECO:0000256" key="6">
    <source>
        <dbReference type="ARBA" id="ARBA00022777"/>
    </source>
</evidence>
<dbReference type="EC" id="2.7.13.3" evidence="2"/>
<dbReference type="Gene3D" id="1.20.5.1930">
    <property type="match status" value="1"/>
</dbReference>
<keyword evidence="6 12" id="KW-0418">Kinase</keyword>
<feature type="transmembrane region" description="Helical" evidence="9">
    <location>
        <begin position="70"/>
        <end position="86"/>
    </location>
</feature>
<proteinExistence type="predicted"/>
<dbReference type="Pfam" id="PF07730">
    <property type="entry name" value="HisKA_3"/>
    <property type="match status" value="1"/>
</dbReference>
<evidence type="ECO:0000256" key="3">
    <source>
        <dbReference type="ARBA" id="ARBA00022553"/>
    </source>
</evidence>
<dbReference type="GO" id="GO:0016301">
    <property type="term" value="F:kinase activity"/>
    <property type="evidence" value="ECO:0007669"/>
    <property type="project" value="UniProtKB-KW"/>
</dbReference>
<dbReference type="Gene3D" id="3.30.565.10">
    <property type="entry name" value="Histidine kinase-like ATPase, C-terminal domain"/>
    <property type="match status" value="1"/>
</dbReference>
<name>A0ABV5ZNU6_9PSEU</name>
<organism evidence="12 13">
    <name type="scientific">Allokutzneria oryzae</name>
    <dbReference type="NCBI Taxonomy" id="1378989"/>
    <lineage>
        <taxon>Bacteria</taxon>
        <taxon>Bacillati</taxon>
        <taxon>Actinomycetota</taxon>
        <taxon>Actinomycetes</taxon>
        <taxon>Pseudonocardiales</taxon>
        <taxon>Pseudonocardiaceae</taxon>
        <taxon>Allokutzneria</taxon>
    </lineage>
</organism>
<dbReference type="Proteomes" id="UP001589693">
    <property type="component" value="Unassembled WGS sequence"/>
</dbReference>
<dbReference type="SUPFAM" id="SSF55874">
    <property type="entry name" value="ATPase domain of HSP90 chaperone/DNA topoisomerase II/histidine kinase"/>
    <property type="match status" value="1"/>
</dbReference>
<evidence type="ECO:0000256" key="5">
    <source>
        <dbReference type="ARBA" id="ARBA00022741"/>
    </source>
</evidence>
<dbReference type="RefSeq" id="WP_377849652.1">
    <property type="nucleotide sequence ID" value="NZ_JBHLZU010000002.1"/>
</dbReference>
<keyword evidence="9" id="KW-0812">Transmembrane</keyword>
<reference evidence="12 13" key="1">
    <citation type="submission" date="2024-09" db="EMBL/GenBank/DDBJ databases">
        <authorList>
            <person name="Sun Q."/>
            <person name="Mori K."/>
        </authorList>
    </citation>
    <scope>NUCLEOTIDE SEQUENCE [LARGE SCALE GENOMIC DNA]</scope>
    <source>
        <strain evidence="12 13">TBRC 7907</strain>
    </source>
</reference>
<dbReference type="EMBL" id="JBHLZU010000002">
    <property type="protein sequence ID" value="MFB9902577.1"/>
    <property type="molecule type" value="Genomic_DNA"/>
</dbReference>
<dbReference type="CDD" id="cd16917">
    <property type="entry name" value="HATPase_UhpB-NarQ-NarX-like"/>
    <property type="match status" value="1"/>
</dbReference>
<dbReference type="PANTHER" id="PTHR24421">
    <property type="entry name" value="NITRATE/NITRITE SENSOR PROTEIN NARX-RELATED"/>
    <property type="match status" value="1"/>
</dbReference>